<feature type="domain" description="Xylose isomerase-like TIM barrel" evidence="8">
    <location>
        <begin position="24"/>
        <end position="274"/>
    </location>
</feature>
<name>A0A7V3ZYL3_UNCW3</name>
<dbReference type="GO" id="GO:0006284">
    <property type="term" value="P:base-excision repair"/>
    <property type="evidence" value="ECO:0007669"/>
    <property type="project" value="TreeGrafter"/>
</dbReference>
<dbReference type="Gene3D" id="3.20.20.150">
    <property type="entry name" value="Divalent-metal-dependent TIM barrel enzymes"/>
    <property type="match status" value="1"/>
</dbReference>
<feature type="binding site" evidence="7">
    <location>
        <position position="256"/>
    </location>
    <ligand>
        <name>Zn(2+)</name>
        <dbReference type="ChEBI" id="CHEBI:29105"/>
        <label>2</label>
    </ligand>
</feature>
<comment type="cofactor">
    <cofactor evidence="7">
        <name>Zn(2+)</name>
        <dbReference type="ChEBI" id="CHEBI:29105"/>
    </cofactor>
    <text evidence="7">Binds 3 Zn(2+) ions.</text>
</comment>
<dbReference type="PROSITE" id="PS51432">
    <property type="entry name" value="AP_NUCLEASE_F2_4"/>
    <property type="match status" value="1"/>
</dbReference>
<comment type="catalytic activity">
    <reaction evidence="7">
        <text>Endonucleolytic cleavage to 5'-phosphooligonucleotide end-products.</text>
        <dbReference type="EC" id="3.1.21.2"/>
    </reaction>
</comment>
<keyword evidence="7" id="KW-0255">Endonuclease</keyword>
<feature type="binding site" evidence="7">
    <location>
        <position position="224"/>
    </location>
    <ligand>
        <name>Zn(2+)</name>
        <dbReference type="ChEBI" id="CHEBI:29105"/>
        <label>3</label>
    </ligand>
</feature>
<comment type="function">
    <text evidence="7">Endonuclease IV plays a role in DNA repair. It cleaves phosphodiester bonds at apurinic or apyrimidinic (AP) sites, generating a 3'-hydroxyl group and a 5'-terminal sugar phosphate.</text>
</comment>
<feature type="binding site" evidence="7">
    <location>
        <position position="177"/>
    </location>
    <ligand>
        <name>Zn(2+)</name>
        <dbReference type="ChEBI" id="CHEBI:29105"/>
        <label>3</label>
    </ligand>
</feature>
<comment type="similarity">
    <text evidence="1 7">Belongs to the AP endonuclease 2 family.</text>
</comment>
<evidence type="ECO:0000256" key="2">
    <source>
        <dbReference type="ARBA" id="ARBA00022723"/>
    </source>
</evidence>
<dbReference type="InterPro" id="IPR001719">
    <property type="entry name" value="AP_endonuc_2"/>
</dbReference>
<dbReference type="InterPro" id="IPR018246">
    <property type="entry name" value="AP_endonuc_F2_Zn_BS"/>
</dbReference>
<evidence type="ECO:0000256" key="6">
    <source>
        <dbReference type="ARBA" id="ARBA00023204"/>
    </source>
</evidence>
<dbReference type="InterPro" id="IPR036237">
    <property type="entry name" value="Xyl_isomerase-like_sf"/>
</dbReference>
<evidence type="ECO:0000313" key="9">
    <source>
        <dbReference type="EMBL" id="HGL18078.1"/>
    </source>
</evidence>
<dbReference type="AlphaFoldDB" id="A0A7V3ZYL3"/>
<keyword evidence="6 7" id="KW-0234">DNA repair</keyword>
<dbReference type="Pfam" id="PF01261">
    <property type="entry name" value="AP_endonuc_2"/>
    <property type="match status" value="1"/>
</dbReference>
<feature type="binding site" evidence="7">
    <location>
        <position position="140"/>
    </location>
    <ligand>
        <name>Zn(2+)</name>
        <dbReference type="ChEBI" id="CHEBI:29105"/>
        <label>1</label>
    </ligand>
</feature>
<feature type="binding site" evidence="7">
    <location>
        <position position="174"/>
    </location>
    <ligand>
        <name>Zn(2+)</name>
        <dbReference type="ChEBI" id="CHEBI:29105"/>
        <label>2</label>
    </ligand>
</feature>
<dbReference type="EC" id="3.1.21.2" evidence="7"/>
<organism evidence="9">
    <name type="scientific">candidate division WOR-3 bacterium</name>
    <dbReference type="NCBI Taxonomy" id="2052148"/>
    <lineage>
        <taxon>Bacteria</taxon>
        <taxon>Bacteria division WOR-3</taxon>
    </lineage>
</organism>
<dbReference type="PROSITE" id="PS00729">
    <property type="entry name" value="AP_NUCLEASE_F2_1"/>
    <property type="match status" value="1"/>
</dbReference>
<keyword evidence="3 7" id="KW-0227">DNA damage</keyword>
<dbReference type="FunFam" id="3.20.20.150:FF:000001">
    <property type="entry name" value="Probable endonuclease 4"/>
    <property type="match status" value="1"/>
</dbReference>
<dbReference type="PROSITE" id="PS00731">
    <property type="entry name" value="AP_NUCLEASE_F2_3"/>
    <property type="match status" value="1"/>
</dbReference>
<dbReference type="GO" id="GO:0008081">
    <property type="term" value="F:phosphoric diester hydrolase activity"/>
    <property type="evidence" value="ECO:0007669"/>
    <property type="project" value="TreeGrafter"/>
</dbReference>
<evidence type="ECO:0000256" key="5">
    <source>
        <dbReference type="ARBA" id="ARBA00022833"/>
    </source>
</evidence>
<keyword evidence="7" id="KW-0540">Nuclease</keyword>
<feature type="binding site" evidence="7">
    <location>
        <position position="67"/>
    </location>
    <ligand>
        <name>Zn(2+)</name>
        <dbReference type="ChEBI" id="CHEBI:29105"/>
        <label>1</label>
    </ligand>
</feature>
<evidence type="ECO:0000256" key="1">
    <source>
        <dbReference type="ARBA" id="ARBA00005340"/>
    </source>
</evidence>
<dbReference type="NCBIfam" id="TIGR00587">
    <property type="entry name" value="nfo"/>
    <property type="match status" value="1"/>
</dbReference>
<sequence>MGLLGAHVSIAGGVENAPDRGYALKCETIQIFTKNQRQWIAKELSEESIKAFKEKLKQYNLQKPVVHDSYLINLASANDETYEKSKEAFIDEALRAYQLGIPYLVFHPGSNPDIEEGIKRISEVLNITISKVKDVILLIEITAGQGNAVGRRFEEIAKIIEQVEDKARIGVCFDTAHAFESGYDIRDEESYNKTFETFDKIIGLQYLMCFHLNDSKTPLGSNVDRHEHIGKGEIGLKAFELLVNDPRFKEHPMILETPGAEEFYEENLQVLRKLLKSRKKR</sequence>
<dbReference type="GO" id="GO:0003906">
    <property type="term" value="F:DNA-(apurinic or apyrimidinic site) endonuclease activity"/>
    <property type="evidence" value="ECO:0007669"/>
    <property type="project" value="TreeGrafter"/>
</dbReference>
<dbReference type="GO" id="GO:0008833">
    <property type="term" value="F:deoxyribonuclease IV (phage-T4-induced) activity"/>
    <property type="evidence" value="ECO:0007669"/>
    <property type="project" value="UniProtKB-UniRule"/>
</dbReference>
<keyword evidence="2 7" id="KW-0479">Metal-binding</keyword>
<reference evidence="9" key="1">
    <citation type="journal article" date="2020" name="mSystems">
        <title>Genome- and Community-Level Interaction Insights into Carbon Utilization and Element Cycling Functions of Hydrothermarchaeota in Hydrothermal Sediment.</title>
        <authorList>
            <person name="Zhou Z."/>
            <person name="Liu Y."/>
            <person name="Xu W."/>
            <person name="Pan J."/>
            <person name="Luo Z.H."/>
            <person name="Li M."/>
        </authorList>
    </citation>
    <scope>NUCLEOTIDE SEQUENCE [LARGE SCALE GENOMIC DNA]</scope>
    <source>
        <strain evidence="9">SpSt-69</strain>
    </source>
</reference>
<dbReference type="PANTHER" id="PTHR21445:SF0">
    <property type="entry name" value="APURINIC-APYRIMIDINIC ENDONUCLEASE"/>
    <property type="match status" value="1"/>
</dbReference>
<evidence type="ECO:0000259" key="8">
    <source>
        <dbReference type="Pfam" id="PF01261"/>
    </source>
</evidence>
<feature type="binding site" evidence="7">
    <location>
        <position position="211"/>
    </location>
    <ligand>
        <name>Zn(2+)</name>
        <dbReference type="ChEBI" id="CHEBI:29105"/>
        <label>2</label>
    </ligand>
</feature>
<dbReference type="SUPFAM" id="SSF51658">
    <property type="entry name" value="Xylose isomerase-like"/>
    <property type="match status" value="1"/>
</dbReference>
<dbReference type="InterPro" id="IPR013022">
    <property type="entry name" value="Xyl_isomerase-like_TIM-brl"/>
</dbReference>
<protein>
    <recommendedName>
        <fullName evidence="7">Probable endonuclease 4</fullName>
        <ecNumber evidence="7">3.1.21.2</ecNumber>
    </recommendedName>
    <alternativeName>
        <fullName evidence="7">Endodeoxyribonuclease IV</fullName>
    </alternativeName>
    <alternativeName>
        <fullName evidence="7">Endonuclease IV</fullName>
    </alternativeName>
</protein>
<dbReference type="GO" id="GO:0008270">
    <property type="term" value="F:zinc ion binding"/>
    <property type="evidence" value="ECO:0007669"/>
    <property type="project" value="UniProtKB-UniRule"/>
</dbReference>
<dbReference type="HAMAP" id="MF_00152">
    <property type="entry name" value="Nfo"/>
    <property type="match status" value="1"/>
</dbReference>
<accession>A0A7V3ZYL3</accession>
<dbReference type="GO" id="GO:0003677">
    <property type="term" value="F:DNA binding"/>
    <property type="evidence" value="ECO:0007669"/>
    <property type="project" value="InterPro"/>
</dbReference>
<comment type="caution">
    <text evidence="9">The sequence shown here is derived from an EMBL/GenBank/DDBJ whole genome shotgun (WGS) entry which is preliminary data.</text>
</comment>
<evidence type="ECO:0000256" key="3">
    <source>
        <dbReference type="ARBA" id="ARBA00022763"/>
    </source>
</evidence>
<dbReference type="SMART" id="SM00518">
    <property type="entry name" value="AP2Ec"/>
    <property type="match status" value="1"/>
</dbReference>
<evidence type="ECO:0000256" key="4">
    <source>
        <dbReference type="ARBA" id="ARBA00022801"/>
    </source>
</evidence>
<feature type="binding site" evidence="7">
    <location>
        <position position="140"/>
    </location>
    <ligand>
        <name>Zn(2+)</name>
        <dbReference type="ChEBI" id="CHEBI:29105"/>
        <label>2</label>
    </ligand>
</feature>
<proteinExistence type="inferred from homology"/>
<feature type="binding site" evidence="7">
    <location>
        <position position="107"/>
    </location>
    <ligand>
        <name>Zn(2+)</name>
        <dbReference type="ChEBI" id="CHEBI:29105"/>
        <label>1</label>
    </ligand>
</feature>
<dbReference type="EMBL" id="DTDJ01000046">
    <property type="protein sequence ID" value="HGL18078.1"/>
    <property type="molecule type" value="Genomic_DNA"/>
</dbReference>
<gene>
    <name evidence="7" type="primary">nfo</name>
    <name evidence="9" type="ORF">ENU66_07110</name>
</gene>
<dbReference type="NCBIfam" id="NF002199">
    <property type="entry name" value="PRK01060.1-4"/>
    <property type="match status" value="1"/>
</dbReference>
<feature type="binding site" evidence="7">
    <location>
        <position position="226"/>
    </location>
    <ligand>
        <name>Zn(2+)</name>
        <dbReference type="ChEBI" id="CHEBI:29105"/>
        <label>3</label>
    </ligand>
</feature>
<evidence type="ECO:0000256" key="7">
    <source>
        <dbReference type="HAMAP-Rule" id="MF_00152"/>
    </source>
</evidence>
<keyword evidence="5 7" id="KW-0862">Zinc</keyword>
<dbReference type="CDD" id="cd00019">
    <property type="entry name" value="AP2Ec"/>
    <property type="match status" value="1"/>
</dbReference>
<dbReference type="PANTHER" id="PTHR21445">
    <property type="entry name" value="ENDONUCLEASE IV ENDODEOXYRIBONUCLEASE IV"/>
    <property type="match status" value="1"/>
</dbReference>
<keyword evidence="4 7" id="KW-0378">Hydrolase</keyword>